<dbReference type="RefSeq" id="WP_230737355.1">
    <property type="nucleotide sequence ID" value="NZ_CP075567.1"/>
</dbReference>
<reference evidence="1 2" key="1">
    <citation type="journal article" date="2022" name="Int. J. Syst. Evol. Microbiol.">
        <title>Pseudomonas fitomaticsae sp. nov., isolated at Marimurtra Botanical Garden in Blanes, Catalonia, Spain.</title>
        <authorList>
            <person name="Atanasov K.E."/>
            <person name="Galbis D.M."/>
            <person name="Cornado D."/>
            <person name="Serpico A."/>
            <person name="Sanchez G."/>
            <person name="Bosch M."/>
            <person name="Ferrer A."/>
            <person name="Altabella T."/>
        </authorList>
    </citation>
    <scope>NUCLEOTIDE SEQUENCE [LARGE SCALE GENOMIC DNA]</scope>
    <source>
        <strain evidence="1 2">FIT81</strain>
    </source>
</reference>
<evidence type="ECO:0000313" key="1">
    <source>
        <dbReference type="EMBL" id="UFQ02604.1"/>
    </source>
</evidence>
<proteinExistence type="predicted"/>
<gene>
    <name evidence="1" type="ORF">KJY40_13200</name>
</gene>
<protein>
    <submittedName>
        <fullName evidence="1">Uncharacterized protein</fullName>
    </submittedName>
</protein>
<evidence type="ECO:0000313" key="2">
    <source>
        <dbReference type="Proteomes" id="UP001162907"/>
    </source>
</evidence>
<sequence>MSKFGCTCGNVIFDITDNLPFKACLLRNEVENAFWEEVHDEFEALIEAVESGEKAEIANTFGESSPLAKAMGGLERRLYGIHALRTSYVYECADCGRLWVQKAAGNQFVSYVPEEGGYQAILSATSGDSESLDCE</sequence>
<dbReference type="Proteomes" id="UP001162907">
    <property type="component" value="Chromosome"/>
</dbReference>
<dbReference type="EMBL" id="CP075567">
    <property type="protein sequence ID" value="UFQ02604.1"/>
    <property type="molecule type" value="Genomic_DNA"/>
</dbReference>
<name>A0ABY3Q8Z8_9PSED</name>
<organism evidence="1 2">
    <name type="scientific">Pseudomonas fitomaticsae</name>
    <dbReference type="NCBI Taxonomy" id="2837969"/>
    <lineage>
        <taxon>Bacteria</taxon>
        <taxon>Pseudomonadati</taxon>
        <taxon>Pseudomonadota</taxon>
        <taxon>Gammaproteobacteria</taxon>
        <taxon>Pseudomonadales</taxon>
        <taxon>Pseudomonadaceae</taxon>
        <taxon>Pseudomonas</taxon>
    </lineage>
</organism>
<keyword evidence="2" id="KW-1185">Reference proteome</keyword>
<accession>A0ABY3Q8Z8</accession>